<dbReference type="RefSeq" id="WP_180998437.1">
    <property type="nucleotide sequence ID" value="NZ_LGIY01000038.1"/>
</dbReference>
<protein>
    <recommendedName>
        <fullName evidence="6">PTS system EIIA component</fullName>
    </recommendedName>
</protein>
<sequence>MKENYARLLIQLQKHPSGIGGTKLASILKVSTRTVRNYVKDLNNAYLSEGRILSDPKNGYVLEGSINNLTETDQLIFEQRAFFILKQLLSADGIITYEHIAEQIHYSVQTIRNDVYKIQETVESEQWHVNIESIIFQGVKVSGEELSCRLLLASYCSPNQINTDQLIHDIEFYFSGWATPKQIHDLADTVYRDFENRSIRCTVSLLKSVLVYLIISIYRQHNDHPIRKSLQNSAPINSEIRKLTAELWSAASVLAEGDADQKELELQNFYCFLVSQQFSEPDSDRYFKLNPKIESLVTTCLVQLDVSYHQPFSTDTQLIRNLTMHISRDLLPLEANFFIENSYLHHIKTDYVIAYQYAVSFAHKLKSISDISLPDNEIGYVALHFAVFIEKHRNRNLSVAVVYGAHSVTYSLLTHRIEDLFPNVQVVQLISASAIDSLQPVDFVIASERVVLDIDVPVVTVHDMLTAHDVNTIEQQMNQLVLDNVLKRSVLIHSKAHTPETVIREILDAMGRPEMVQDVLEREQMSSTETGSFSALPHPLRMRSGYPFQIGIAVMDRSVTWGGQDTKLVILPLPNSDNNNEYEQIFRILQKVIANDANVSCLDTLKEPADLLNLI</sequence>
<feature type="domain" description="PTS EIIA type-2" evidence="2">
    <location>
        <begin position="471"/>
        <end position="615"/>
    </location>
</feature>
<evidence type="ECO:0008006" key="6">
    <source>
        <dbReference type="Google" id="ProtNLM"/>
    </source>
</evidence>
<organism evidence="4 5">
    <name type="scientific">Lacticaseibacillus paracasei</name>
    <name type="common">Lactobacillus paracasei</name>
    <dbReference type="NCBI Taxonomy" id="1597"/>
    <lineage>
        <taxon>Bacteria</taxon>
        <taxon>Bacillati</taxon>
        <taxon>Bacillota</taxon>
        <taxon>Bacilli</taxon>
        <taxon>Lactobacillales</taxon>
        <taxon>Lactobacillaceae</taxon>
        <taxon>Lacticaseibacillus</taxon>
    </lineage>
</organism>
<dbReference type="Pfam" id="PF08279">
    <property type="entry name" value="HTH_11"/>
    <property type="match status" value="1"/>
</dbReference>
<evidence type="ECO:0000259" key="2">
    <source>
        <dbReference type="PROSITE" id="PS51094"/>
    </source>
</evidence>
<comment type="caution">
    <text evidence="4">The sequence shown here is derived from an EMBL/GenBank/DDBJ whole genome shotgun (WGS) entry which is preliminary data.</text>
</comment>
<gene>
    <name evidence="4" type="ORF">ACX51_14510</name>
</gene>
<name>A0ABD6VWU6_LACPA</name>
<dbReference type="PROSITE" id="PS51372">
    <property type="entry name" value="PRD_2"/>
    <property type="match status" value="1"/>
</dbReference>
<dbReference type="Pfam" id="PF00874">
    <property type="entry name" value="PRD"/>
    <property type="match status" value="1"/>
</dbReference>
<accession>A0ABD6VWU6</accession>
<dbReference type="Gene3D" id="1.10.10.10">
    <property type="entry name" value="Winged helix-like DNA-binding domain superfamily/Winged helix DNA-binding domain"/>
    <property type="match status" value="2"/>
</dbReference>
<dbReference type="Pfam" id="PF00359">
    <property type="entry name" value="PTS_EIIA_2"/>
    <property type="match status" value="1"/>
</dbReference>
<dbReference type="InterPro" id="IPR016152">
    <property type="entry name" value="PTrfase/Anion_transptr"/>
</dbReference>
<reference evidence="4 5" key="1">
    <citation type="journal article" date="2015" name="J. Am. Soc. Brew. Chem.">
        <title>Dissolved carbon dioxide selects for lactic acid bacteria able to grow in and spoil packaged beer.</title>
        <authorList>
            <person name="Bergsveinson J."/>
            <person name="Redekop A."/>
            <person name="Zoerb S."/>
            <person name="Ziola B."/>
        </authorList>
    </citation>
    <scope>NUCLEOTIDE SEQUENCE [LARGE SCALE GENOMIC DNA]</scope>
    <source>
        <strain evidence="4 5">CCC B1205</strain>
    </source>
</reference>
<evidence type="ECO:0000256" key="1">
    <source>
        <dbReference type="ARBA" id="ARBA00022737"/>
    </source>
</evidence>
<dbReference type="PANTHER" id="PTHR30185:SF13">
    <property type="entry name" value="LICABCH OPERON REGULATOR-RELATED"/>
    <property type="match status" value="1"/>
</dbReference>
<dbReference type="SUPFAM" id="SSF63520">
    <property type="entry name" value="PTS-regulatory domain, PRD"/>
    <property type="match status" value="1"/>
</dbReference>
<keyword evidence="1" id="KW-0677">Repeat</keyword>
<dbReference type="InterPro" id="IPR036388">
    <property type="entry name" value="WH-like_DNA-bd_sf"/>
</dbReference>
<dbReference type="Gene3D" id="1.10.1790.10">
    <property type="entry name" value="PRD domain"/>
    <property type="match status" value="1"/>
</dbReference>
<dbReference type="InterPro" id="IPR050661">
    <property type="entry name" value="BglG_antiterminators"/>
</dbReference>
<evidence type="ECO:0000259" key="3">
    <source>
        <dbReference type="PROSITE" id="PS51372"/>
    </source>
</evidence>
<dbReference type="EMBL" id="LGIY01000038">
    <property type="protein sequence ID" value="POE39163.1"/>
    <property type="molecule type" value="Genomic_DNA"/>
</dbReference>
<dbReference type="InterPro" id="IPR036634">
    <property type="entry name" value="PRD_sf"/>
</dbReference>
<feature type="domain" description="PRD" evidence="3">
    <location>
        <begin position="288"/>
        <end position="395"/>
    </location>
</feature>
<dbReference type="PANTHER" id="PTHR30185">
    <property type="entry name" value="CRYPTIC BETA-GLUCOSIDE BGL OPERON ANTITERMINATOR"/>
    <property type="match status" value="1"/>
</dbReference>
<dbReference type="Gene3D" id="3.40.930.10">
    <property type="entry name" value="Mannitol-specific EII, Chain A"/>
    <property type="match status" value="1"/>
</dbReference>
<evidence type="ECO:0000313" key="5">
    <source>
        <dbReference type="Proteomes" id="UP000237433"/>
    </source>
</evidence>
<evidence type="ECO:0000313" key="4">
    <source>
        <dbReference type="EMBL" id="POE39163.1"/>
    </source>
</evidence>
<dbReference type="InterPro" id="IPR013196">
    <property type="entry name" value="HTH_11"/>
</dbReference>
<proteinExistence type="predicted"/>
<dbReference type="InterPro" id="IPR002178">
    <property type="entry name" value="PTS_EIIA_type-2_dom"/>
</dbReference>
<dbReference type="AlphaFoldDB" id="A0ABD6VWU6"/>
<dbReference type="SUPFAM" id="SSF55804">
    <property type="entry name" value="Phoshotransferase/anion transport protein"/>
    <property type="match status" value="1"/>
</dbReference>
<dbReference type="PROSITE" id="PS51094">
    <property type="entry name" value="PTS_EIIA_TYPE_2"/>
    <property type="match status" value="1"/>
</dbReference>
<dbReference type="InterPro" id="IPR011608">
    <property type="entry name" value="PRD"/>
</dbReference>
<dbReference type="Proteomes" id="UP000237433">
    <property type="component" value="Unassembled WGS sequence"/>
</dbReference>